<evidence type="ECO:0000256" key="2">
    <source>
        <dbReference type="PROSITE-ProRule" id="PRU00591"/>
    </source>
</evidence>
<organism evidence="4 5">
    <name type="scientific">Clostridium beijerinckii</name>
    <name type="common">Clostridium MP</name>
    <dbReference type="NCBI Taxonomy" id="1520"/>
    <lineage>
        <taxon>Bacteria</taxon>
        <taxon>Bacillati</taxon>
        <taxon>Bacillota</taxon>
        <taxon>Clostridia</taxon>
        <taxon>Eubacteriales</taxon>
        <taxon>Clostridiaceae</taxon>
        <taxon>Clostridium</taxon>
    </lineage>
</organism>
<feature type="repeat" description="Cell wall-binding" evidence="2">
    <location>
        <begin position="555"/>
        <end position="574"/>
    </location>
</feature>
<keyword evidence="1" id="KW-0677">Repeat</keyword>
<dbReference type="AlphaFoldDB" id="A0AAE2RS64"/>
<dbReference type="Proteomes" id="UP000631418">
    <property type="component" value="Unassembled WGS sequence"/>
</dbReference>
<sequence>MIKRMTKATSLLVAAAAIISIVPAHAADYTKIDSQEGTIYDAVAYKDGKFYVDGEVNDKDEAAYYLADGKYNNLSDIDSGADTDIYGSKYLEVQDGDYFVDLDNGSVTDESIKENAEDDAASALRKNLKKDNDKRYASSEAETIQDLAGAEIAGNKFSAPWYKFEYTKDNATNGSVAKLNVYTDAQGNYIDADYNLGSIKVTTTASSTTSKTVTIANTDDSYDADGTSDATGKEKVSASVDTSAGKVIGQDANYIYRTAKVTVNAANGATITKINGMDVTVDGGHTFTVSNGTLGSSASTVGFNVIQKISKAQASGNVDGAKYAKSVTTYIVSDEDGKNEAFAYDNYTVANGKIVGYTANGTNVKTATGTLSSKNGYYYVDLGDEASEDVKENGTKSAVDTDVDGNLWRLDAGYIYKWDNDEDWTKVYKVDGSFDQMSVYNQDNIVAWSKEDDVYSVIGGKGTTTPTDPTPVVNKGWVKTDAGWTFYNTDGTQVKGQWVNDGGVWYYIKADGTMATGWIQDGSTWYYLQSSGAMKTGWLNDNGTWYYLQSSGAMSTGWLNDNGTWYFLNSSGAMLANTTVDGYKLGASGAWIK</sequence>
<keyword evidence="3" id="KW-0732">Signal</keyword>
<evidence type="ECO:0000313" key="4">
    <source>
        <dbReference type="EMBL" id="MBF7808518.1"/>
    </source>
</evidence>
<dbReference type="EMBL" id="JADOEF010000001">
    <property type="protein sequence ID" value="MBF7808518.1"/>
    <property type="molecule type" value="Genomic_DNA"/>
</dbReference>
<comment type="caution">
    <text evidence="4">The sequence shown here is derived from an EMBL/GenBank/DDBJ whole genome shotgun (WGS) entry which is preliminary data.</text>
</comment>
<dbReference type="Gene3D" id="2.10.270.10">
    <property type="entry name" value="Cholin Binding"/>
    <property type="match status" value="1"/>
</dbReference>
<evidence type="ECO:0000256" key="3">
    <source>
        <dbReference type="SAM" id="SignalP"/>
    </source>
</evidence>
<dbReference type="InterPro" id="IPR018337">
    <property type="entry name" value="Cell_wall/Cho-bd_repeat"/>
</dbReference>
<dbReference type="RefSeq" id="WP_012060881.1">
    <property type="nucleotide sequence ID" value="NZ_CP053893.1"/>
</dbReference>
<dbReference type="Pfam" id="PF01473">
    <property type="entry name" value="Choline_bind_1"/>
    <property type="match status" value="2"/>
</dbReference>
<dbReference type="PROSITE" id="PS51170">
    <property type="entry name" value="CW"/>
    <property type="match status" value="4"/>
</dbReference>
<feature type="repeat" description="Cell wall-binding" evidence="2">
    <location>
        <begin position="535"/>
        <end position="554"/>
    </location>
</feature>
<dbReference type="SUPFAM" id="SSF69360">
    <property type="entry name" value="Cell wall binding repeat"/>
    <property type="match status" value="1"/>
</dbReference>
<dbReference type="OMA" id="ETWYETT"/>
<feature type="chain" id="PRO_5042158623" evidence="3">
    <location>
        <begin position="27"/>
        <end position="593"/>
    </location>
</feature>
<gene>
    <name evidence="4" type="ORF">IS491_07615</name>
</gene>
<feature type="repeat" description="Cell wall-binding" evidence="2">
    <location>
        <begin position="515"/>
        <end position="534"/>
    </location>
</feature>
<protein>
    <submittedName>
        <fullName evidence="4">N-acetylmuramoyl-L-alanine amidase family protein</fullName>
    </submittedName>
</protein>
<reference evidence="4" key="1">
    <citation type="submission" date="2020-11" db="EMBL/GenBank/DDBJ databases">
        <authorList>
            <person name="Thieme N."/>
            <person name="Liebl W."/>
            <person name="Zverlov V."/>
        </authorList>
    </citation>
    <scope>NUCLEOTIDE SEQUENCE</scope>
    <source>
        <strain evidence="4">NT08</strain>
    </source>
</reference>
<name>A0AAE2RS64_CLOBE</name>
<proteinExistence type="predicted"/>
<feature type="repeat" description="Cell wall-binding" evidence="2">
    <location>
        <begin position="495"/>
        <end position="514"/>
    </location>
</feature>
<evidence type="ECO:0000313" key="5">
    <source>
        <dbReference type="Proteomes" id="UP000631418"/>
    </source>
</evidence>
<dbReference type="Pfam" id="PF19127">
    <property type="entry name" value="Choline_bind_3"/>
    <property type="match status" value="1"/>
</dbReference>
<feature type="signal peptide" evidence="3">
    <location>
        <begin position="1"/>
        <end position="26"/>
    </location>
</feature>
<accession>A0AAE2RS64</accession>
<evidence type="ECO:0000256" key="1">
    <source>
        <dbReference type="ARBA" id="ARBA00022737"/>
    </source>
</evidence>